<comment type="caution">
    <text evidence="1">The sequence shown here is derived from an EMBL/GenBank/DDBJ whole genome shotgun (WGS) entry which is preliminary data.</text>
</comment>
<evidence type="ECO:0000313" key="2">
    <source>
        <dbReference type="Proteomes" id="UP000187283"/>
    </source>
</evidence>
<dbReference type="EMBL" id="LSSN01005206">
    <property type="protein sequence ID" value="OMJ10014.1"/>
    <property type="molecule type" value="Genomic_DNA"/>
</dbReference>
<feature type="non-terminal residue" evidence="1">
    <location>
        <position position="26"/>
    </location>
</feature>
<gene>
    <name evidence="1" type="ORF">AYI70_g10589</name>
</gene>
<dbReference type="AlphaFoldDB" id="A0A1R1X5W9"/>
<accession>A0A1R1X5W9</accession>
<keyword evidence="2" id="KW-1185">Reference proteome</keyword>
<name>A0A1R1X5W9_9FUNG</name>
<evidence type="ECO:0000313" key="1">
    <source>
        <dbReference type="EMBL" id="OMJ10014.1"/>
    </source>
</evidence>
<dbReference type="Proteomes" id="UP000187283">
    <property type="component" value="Unassembled WGS sequence"/>
</dbReference>
<organism evidence="1 2">
    <name type="scientific">Smittium culicis</name>
    <dbReference type="NCBI Taxonomy" id="133412"/>
    <lineage>
        <taxon>Eukaryota</taxon>
        <taxon>Fungi</taxon>
        <taxon>Fungi incertae sedis</taxon>
        <taxon>Zoopagomycota</taxon>
        <taxon>Kickxellomycotina</taxon>
        <taxon>Harpellomycetes</taxon>
        <taxon>Harpellales</taxon>
        <taxon>Legeriomycetaceae</taxon>
        <taxon>Smittium</taxon>
    </lineage>
</organism>
<sequence length="26" mass="2732">MSIIVSTNSVSSVEIGILEPLTCLIL</sequence>
<proteinExistence type="predicted"/>
<protein>
    <submittedName>
        <fullName evidence="1">Uncharacterized protein</fullName>
    </submittedName>
</protein>
<reference evidence="1 2" key="1">
    <citation type="submission" date="2017-01" db="EMBL/GenBank/DDBJ databases">
        <authorList>
            <person name="Mah S.A."/>
            <person name="Swanson W.J."/>
            <person name="Moy G.W."/>
            <person name="Vacquier V.D."/>
        </authorList>
    </citation>
    <scope>NUCLEOTIDE SEQUENCE [LARGE SCALE GENOMIC DNA]</scope>
    <source>
        <strain evidence="1 2">GSMNP</strain>
    </source>
</reference>